<evidence type="ECO:0000256" key="3">
    <source>
        <dbReference type="ARBA" id="ARBA00022525"/>
    </source>
</evidence>
<dbReference type="InterPro" id="IPR029058">
    <property type="entry name" value="AB_hydrolase_fold"/>
</dbReference>
<dbReference type="InterPro" id="IPR000734">
    <property type="entry name" value="TAG_lipase"/>
</dbReference>
<feature type="domain" description="Lipase" evidence="6">
    <location>
        <begin position="183"/>
        <end position="312"/>
    </location>
</feature>
<dbReference type="PANTHER" id="PTHR11610">
    <property type="entry name" value="LIPASE"/>
    <property type="match status" value="1"/>
</dbReference>
<dbReference type="GO" id="GO:0016042">
    <property type="term" value="P:lipid catabolic process"/>
    <property type="evidence" value="ECO:0007669"/>
    <property type="project" value="TreeGrafter"/>
</dbReference>
<proteinExistence type="inferred from homology"/>
<dbReference type="GO" id="GO:0005615">
    <property type="term" value="C:extracellular space"/>
    <property type="evidence" value="ECO:0007669"/>
    <property type="project" value="TreeGrafter"/>
</dbReference>
<keyword evidence="7" id="KW-1185">Reference proteome</keyword>
<dbReference type="Pfam" id="PF00151">
    <property type="entry name" value="Lipase"/>
    <property type="match status" value="2"/>
</dbReference>
<evidence type="ECO:0000256" key="5">
    <source>
        <dbReference type="SAM" id="MobiDB-lite"/>
    </source>
</evidence>
<dbReference type="PRINTS" id="PR00821">
    <property type="entry name" value="TAGLIPASE"/>
</dbReference>
<feature type="compositionally biased region" description="Low complexity" evidence="5">
    <location>
        <begin position="146"/>
        <end position="174"/>
    </location>
</feature>
<dbReference type="OrthoDB" id="199913at2759"/>
<dbReference type="GO" id="GO:0016298">
    <property type="term" value="F:lipase activity"/>
    <property type="evidence" value="ECO:0007669"/>
    <property type="project" value="InterPro"/>
</dbReference>
<keyword evidence="3" id="KW-0964">Secreted</keyword>
<protein>
    <submittedName>
        <fullName evidence="8">Lipase member I-like isoform X1</fullName>
    </submittedName>
</protein>
<feature type="region of interest" description="Disordered" evidence="5">
    <location>
        <begin position="146"/>
        <end position="175"/>
    </location>
</feature>
<dbReference type="InterPro" id="IPR013818">
    <property type="entry name" value="Lipase"/>
</dbReference>
<feature type="domain" description="Lipase" evidence="6">
    <location>
        <begin position="66"/>
        <end position="146"/>
    </location>
</feature>
<accession>A0A9R0EB25</accession>
<dbReference type="Proteomes" id="UP000829999">
    <property type="component" value="Chromosome 28"/>
</dbReference>
<evidence type="ECO:0000313" key="8">
    <source>
        <dbReference type="RefSeq" id="XP_050561711.1"/>
    </source>
</evidence>
<dbReference type="GeneID" id="126912660"/>
<dbReference type="AlphaFoldDB" id="A0A9R0EB25"/>
<reference evidence="8" key="1">
    <citation type="submission" date="2025-08" db="UniProtKB">
        <authorList>
            <consortium name="RefSeq"/>
        </authorList>
    </citation>
    <scope>IDENTIFICATION</scope>
    <source>
        <tissue evidence="8">Whole larval tissue</tissue>
    </source>
</reference>
<evidence type="ECO:0000256" key="4">
    <source>
        <dbReference type="RuleBase" id="RU004262"/>
    </source>
</evidence>
<name>A0A9R0EB25_SPOFR</name>
<comment type="similarity">
    <text evidence="2 4">Belongs to the AB hydrolase superfamily. Lipase family.</text>
</comment>
<evidence type="ECO:0000259" key="6">
    <source>
        <dbReference type="Pfam" id="PF00151"/>
    </source>
</evidence>
<dbReference type="Gene3D" id="3.40.50.1820">
    <property type="entry name" value="alpha/beta hydrolase"/>
    <property type="match status" value="1"/>
</dbReference>
<evidence type="ECO:0000256" key="2">
    <source>
        <dbReference type="ARBA" id="ARBA00010701"/>
    </source>
</evidence>
<dbReference type="RefSeq" id="XP_050561711.1">
    <property type="nucleotide sequence ID" value="XM_050705754.1"/>
</dbReference>
<sequence length="342" mass="37415">MYIKTDEFAHFLQWGDSSSRNMFKFIIFVAAVAVCNGQTLDIRYTLHNKNGIVSMPGSGAIPNQFEEDAQSTIFLIHGYPGNTVTNFFQLVRNAILEHSNQNVNVIEVDWTRAAGDSYTQASNNMQSVANNLGVFMQQLYTEITNPTRTTTTTKTSTSTTETSTTETSTTETGTQPVKSGLTFHLVGFDLGAHVAGIVGRKLNRGVVRVARITGLNPGRLRSQLSMQRLTANSASYVEVIHTDTLGVLANGIGDRMGDVDFYANGGNNQPGCYSHSCCHDRAFELFAASMINPLLSGRGCNSMSQMNLNLCRGSSLRLGGIELSKDGNGIYRINTSRRFPFY</sequence>
<organism evidence="7 8">
    <name type="scientific">Spodoptera frugiperda</name>
    <name type="common">Fall armyworm</name>
    <dbReference type="NCBI Taxonomy" id="7108"/>
    <lineage>
        <taxon>Eukaryota</taxon>
        <taxon>Metazoa</taxon>
        <taxon>Ecdysozoa</taxon>
        <taxon>Arthropoda</taxon>
        <taxon>Hexapoda</taxon>
        <taxon>Insecta</taxon>
        <taxon>Pterygota</taxon>
        <taxon>Neoptera</taxon>
        <taxon>Endopterygota</taxon>
        <taxon>Lepidoptera</taxon>
        <taxon>Glossata</taxon>
        <taxon>Ditrysia</taxon>
        <taxon>Noctuoidea</taxon>
        <taxon>Noctuidae</taxon>
        <taxon>Amphipyrinae</taxon>
        <taxon>Spodoptera</taxon>
    </lineage>
</organism>
<dbReference type="SUPFAM" id="SSF53474">
    <property type="entry name" value="alpha/beta-Hydrolases"/>
    <property type="match status" value="2"/>
</dbReference>
<gene>
    <name evidence="8" type="primary">LOC126912660</name>
</gene>
<comment type="subcellular location">
    <subcellularLocation>
        <location evidence="1">Secreted</location>
    </subcellularLocation>
</comment>
<evidence type="ECO:0000256" key="1">
    <source>
        <dbReference type="ARBA" id="ARBA00004613"/>
    </source>
</evidence>
<evidence type="ECO:0000313" key="7">
    <source>
        <dbReference type="Proteomes" id="UP000829999"/>
    </source>
</evidence>